<sequence>MYGWNVDEHFGVSVAAMVEFPKIGKRMYGDGILISVERRGEPWPREPDDDIFEFFKECWRTPWCPSMSDIGAAAGGYRSARTQLLLKHPGGVPAPLTHKPLNMLLVMDRIPRGLALVSLGVAVAAGGHDVAL</sequence>
<accession>F8GXN2</accession>
<proteinExistence type="predicted"/>
<geneLocation type="plasmid" evidence="1 2">
    <name>pBB1</name>
</geneLocation>
<protein>
    <submittedName>
        <fullName evidence="1">Uncharacterized protein</fullName>
    </submittedName>
</protein>
<organism evidence="1 2">
    <name type="scientific">Cupriavidus necator (strain ATCC 43291 / DSM 13513 / CCUG 52238 / LMG 8453 / N-1)</name>
    <name type="common">Ralstonia eutropha</name>
    <dbReference type="NCBI Taxonomy" id="1042878"/>
    <lineage>
        <taxon>Bacteria</taxon>
        <taxon>Pseudomonadati</taxon>
        <taxon>Pseudomonadota</taxon>
        <taxon>Betaproteobacteria</taxon>
        <taxon>Burkholderiales</taxon>
        <taxon>Burkholderiaceae</taxon>
        <taxon>Cupriavidus</taxon>
    </lineage>
</organism>
<gene>
    <name evidence="1" type="ordered locus">CNE_BB1p06820</name>
</gene>
<keyword evidence="1" id="KW-0614">Plasmid</keyword>
<reference evidence="1 2" key="1">
    <citation type="journal article" date="2011" name="J. Bacteriol.">
        <title>Complete genome sequence of the type strain Cupriavidus necator N-1.</title>
        <authorList>
            <person name="Poehlein A."/>
            <person name="Kusian B."/>
            <person name="Friedrich B."/>
            <person name="Daniel R."/>
            <person name="Bowien B."/>
        </authorList>
    </citation>
    <scope>NUCLEOTIDE SEQUENCE [LARGE SCALE GENOMIC DNA]</scope>
    <source>
        <strain evidence="2">ATCC 43291 / DSM 13513 / CCUG 52238 / LMG 8453 / N-1</strain>
        <plasmid evidence="1 2">pBB1</plasmid>
    </source>
</reference>
<dbReference type="RefSeq" id="WP_013959148.1">
    <property type="nucleotide sequence ID" value="NC_015727.1"/>
</dbReference>
<dbReference type="EMBL" id="CP002879">
    <property type="protein sequence ID" value="AEI82102.1"/>
    <property type="molecule type" value="Genomic_DNA"/>
</dbReference>
<dbReference type="HOGENOM" id="CLU_1913558_0_0_4"/>
<evidence type="ECO:0000313" key="1">
    <source>
        <dbReference type="EMBL" id="AEI82102.1"/>
    </source>
</evidence>
<evidence type="ECO:0000313" key="2">
    <source>
        <dbReference type="Proteomes" id="UP000006798"/>
    </source>
</evidence>
<dbReference type="GeneID" id="97007396"/>
<dbReference type="Proteomes" id="UP000006798">
    <property type="component" value="Plasmid pBB1"/>
</dbReference>
<dbReference type="AlphaFoldDB" id="F8GXN2"/>
<name>F8GXN2_CUPNN</name>
<dbReference type="KEGG" id="cnc:CNE_BB1p06820"/>